<dbReference type="EMBL" id="LNGF01000015">
    <property type="protein sequence ID" value="KYC47837.1"/>
    <property type="molecule type" value="Genomic_DNA"/>
</dbReference>
<evidence type="ECO:0008006" key="3">
    <source>
        <dbReference type="Google" id="ProtNLM"/>
    </source>
</evidence>
<comment type="caution">
    <text evidence="1">The sequence shown here is derived from an EMBL/GenBank/DDBJ whole genome shotgun (WGS) entry which is preliminary data.</text>
</comment>
<dbReference type="InterPro" id="IPR013320">
    <property type="entry name" value="ConA-like_dom_sf"/>
</dbReference>
<organism evidence="1 2">
    <name type="scientific">Candidatus Methanofastidiosum methylothiophilum</name>
    <dbReference type="NCBI Taxonomy" id="1705564"/>
    <lineage>
        <taxon>Archaea</taxon>
        <taxon>Methanobacteriati</taxon>
        <taxon>Methanobacteriota</taxon>
        <taxon>Stenosarchaea group</taxon>
        <taxon>Candidatus Methanofastidiosia</taxon>
        <taxon>Candidatus Methanofastidiosales</taxon>
        <taxon>Candidatus Methanofastidiosaceae</taxon>
        <taxon>Candidatus Methanofastidiosum</taxon>
    </lineage>
</organism>
<evidence type="ECO:0000313" key="2">
    <source>
        <dbReference type="Proteomes" id="UP000091929"/>
    </source>
</evidence>
<dbReference type="SUPFAM" id="SSF49899">
    <property type="entry name" value="Concanavalin A-like lectins/glucanases"/>
    <property type="match status" value="1"/>
</dbReference>
<accession>A0A150IS73</accession>
<evidence type="ECO:0000313" key="1">
    <source>
        <dbReference type="EMBL" id="KYC47837.1"/>
    </source>
</evidence>
<name>A0A150IS73_9EURY</name>
<protein>
    <recommendedName>
        <fullName evidence="3">LamG-like jellyroll fold domain-containing protein</fullName>
    </recommendedName>
</protein>
<sequence>MSLVLPSNFTSGLTSGYFTILAVITRTNGTVTRYATRTVTVDGNSYNGRIRKNLLPSLETRGNIYYLSLSKIALVNNGTWLSNWGTNSRNVGGTIQVYLMAGDQNALSSCFNMGTYRITNFEATKTDLIFEIVPYERVNLDKILNIVKSYFGTTIYVPIHYGKNSANSVTTMFMDAGRGFRIPAFTRDYSFLYYAAHELNKGEVIRCDETGNPTYYPVDGGYIALPRNKWYIQIDRAEKDDTYDENGYRRYWIERGNSTWKLATGVYTKRAKTIYGTHYAQNLLPNINDGDTSTCIEVEKINGTYYDLDLRDFGFENLVEERNNVIRAKIVFHWTNVSATSLNITVFNSSGIIYSNSYTTGGLVEINLATTDPDYFNSLRVVFGVSYALGNAYAKLNECYAQIFVDGVDRATDFLIPEITSGRTYGQSWWSSRRTQTNTILNPGDMIEDLLRQIGETSIATAYFDAIYTNEFSGAIPQLSILGDKKIGDIISTLVDEWNLLLYKQVGYWRLKKYPIYTKKVGSSYVTIPVADYIDKPRYSIRDNEVYNQFILKYFDGYKQIEVTPSDISQMESRYIDYVNSKDDLSAILTDSQNVFGVSKVIIEAKTIFQKEWAQKYLERLIIQKSHKPFEVKLYLNKNHFDIEVGDIISPTDSDRPANYPSKYVVESVYYGTDKIEVIAVGYTVEFLESTSVQPNSIDDLVLWLDANDGETVIVDEYSKVSEWRDKSGNNFHLAQSNGNYQPEYFESGIGGKPGVRGDGQDDYLTRTSCLVRGAQPRTVFVVASSEVSANTKPLISDGNYTSSVGTPWRLYMGGSSYSWQESGYNQRRRWLDTIVSNTNYLIAVKQTGTNPTTLIARRNGTQLAVYDTLNNRINAGADGEVFCLFTSYNLIGSTYCFQGSISEVLVYKRALTDAEILKVENYLKNKWGIS</sequence>
<dbReference type="AlphaFoldDB" id="A0A150IS73"/>
<gene>
    <name evidence="1" type="ORF">APG11_00812</name>
</gene>
<reference evidence="1 2" key="1">
    <citation type="journal article" date="2016" name="ISME J.">
        <title>Chasing the elusive Euryarchaeota class WSA2: genomes reveal a uniquely fastidious methyl-reducing methanogen.</title>
        <authorList>
            <person name="Nobu M.K."/>
            <person name="Narihiro T."/>
            <person name="Kuroda K."/>
            <person name="Mei R."/>
            <person name="Liu W.T."/>
        </authorList>
    </citation>
    <scope>NUCLEOTIDE SEQUENCE [LARGE SCALE GENOMIC DNA]</scope>
    <source>
        <strain evidence="1">B15fssc0709_Meth_Bin003</strain>
    </source>
</reference>
<dbReference type="Gene3D" id="2.60.120.200">
    <property type="match status" value="1"/>
</dbReference>
<dbReference type="Proteomes" id="UP000091929">
    <property type="component" value="Unassembled WGS sequence"/>
</dbReference>
<proteinExistence type="predicted"/>